<dbReference type="Gene3D" id="3.60.15.10">
    <property type="entry name" value="Ribonuclease Z/Hydroxyacylglutathione hydrolase-like"/>
    <property type="match status" value="1"/>
</dbReference>
<organism evidence="2 3">
    <name type="scientific">Pendulispora albinea</name>
    <dbReference type="NCBI Taxonomy" id="2741071"/>
    <lineage>
        <taxon>Bacteria</taxon>
        <taxon>Pseudomonadati</taxon>
        <taxon>Myxococcota</taxon>
        <taxon>Myxococcia</taxon>
        <taxon>Myxococcales</taxon>
        <taxon>Sorangiineae</taxon>
        <taxon>Pendulisporaceae</taxon>
        <taxon>Pendulispora</taxon>
    </lineage>
</organism>
<protein>
    <submittedName>
        <fullName evidence="2">MBL fold metallo-hydrolase</fullName>
    </submittedName>
</protein>
<reference evidence="2 3" key="1">
    <citation type="submission" date="2021-12" db="EMBL/GenBank/DDBJ databases">
        <title>Discovery of the Pendulisporaceae a myxobacterial family with distinct sporulation behavior and unique specialized metabolism.</title>
        <authorList>
            <person name="Garcia R."/>
            <person name="Popoff A."/>
            <person name="Bader C.D."/>
            <person name="Loehr J."/>
            <person name="Walesch S."/>
            <person name="Walt C."/>
            <person name="Boldt J."/>
            <person name="Bunk B."/>
            <person name="Haeckl F.J.F.P.J."/>
            <person name="Gunesch A.P."/>
            <person name="Birkelbach J."/>
            <person name="Nuebel U."/>
            <person name="Pietschmann T."/>
            <person name="Bach T."/>
            <person name="Mueller R."/>
        </authorList>
    </citation>
    <scope>NUCLEOTIDE SEQUENCE [LARGE SCALE GENOMIC DNA]</scope>
    <source>
        <strain evidence="2 3">MSr11954</strain>
    </source>
</reference>
<keyword evidence="3" id="KW-1185">Reference proteome</keyword>
<dbReference type="SUPFAM" id="SSF56281">
    <property type="entry name" value="Metallo-hydrolase/oxidoreductase"/>
    <property type="match status" value="1"/>
</dbReference>
<dbReference type="RefSeq" id="WP_394824158.1">
    <property type="nucleotide sequence ID" value="NZ_CP089984.1"/>
</dbReference>
<dbReference type="PANTHER" id="PTHR23131:SF0">
    <property type="entry name" value="ENDORIBONUCLEASE LACTB2"/>
    <property type="match status" value="1"/>
</dbReference>
<dbReference type="InterPro" id="IPR001279">
    <property type="entry name" value="Metallo-B-lactamas"/>
</dbReference>
<name>A0ABZ2LXQ1_9BACT</name>
<dbReference type="InterPro" id="IPR036866">
    <property type="entry name" value="RibonucZ/Hydroxyglut_hydro"/>
</dbReference>
<gene>
    <name evidence="2" type="ORF">LZC94_42765</name>
</gene>
<dbReference type="Pfam" id="PF17778">
    <property type="entry name" value="WHD_BLACT"/>
    <property type="match status" value="1"/>
</dbReference>
<dbReference type="Gene3D" id="1.10.10.10">
    <property type="entry name" value="Winged helix-like DNA-binding domain superfamily/Winged helix DNA-binding domain"/>
    <property type="match status" value="1"/>
</dbReference>
<sequence length="289" mass="31256">MIRPRELSATLELFPARTPTLLPATHTNSYALGSRDVLLVEPATPYEDEQRAFLAWARALPSNGRRPVALFATHHHPDHVGGLDVLARELDLPVWAHPETVSRLEPSVQHHVTRRLEDGEALVLDGPIAESWSVLHTPGHAPGHICLHEPASGTVVVGDMVASVGTILIAPGDGDMRIYLQQLARLEALGARLALPAHGEPIDGPSALFRRYIEHRLMREAKVHAALVRTGPGGAPAEELVAAAYDDTPMHLWPLALLSLRAHLEKLAAEGRAVPRGNVWQAAAEGARS</sequence>
<dbReference type="Pfam" id="PF00753">
    <property type="entry name" value="Lactamase_B"/>
    <property type="match status" value="1"/>
</dbReference>
<evidence type="ECO:0000313" key="2">
    <source>
        <dbReference type="EMBL" id="WXB14536.1"/>
    </source>
</evidence>
<dbReference type="Proteomes" id="UP001370348">
    <property type="component" value="Chromosome"/>
</dbReference>
<dbReference type="InterPro" id="IPR050662">
    <property type="entry name" value="Sec-metab_biosynth-thioest"/>
</dbReference>
<dbReference type="EMBL" id="CP089984">
    <property type="protein sequence ID" value="WXB14536.1"/>
    <property type="molecule type" value="Genomic_DNA"/>
</dbReference>
<feature type="domain" description="Metallo-beta-lactamase" evidence="1">
    <location>
        <begin position="26"/>
        <end position="198"/>
    </location>
</feature>
<dbReference type="SMART" id="SM00849">
    <property type="entry name" value="Lactamase_B"/>
    <property type="match status" value="1"/>
</dbReference>
<evidence type="ECO:0000313" key="3">
    <source>
        <dbReference type="Proteomes" id="UP001370348"/>
    </source>
</evidence>
<evidence type="ECO:0000259" key="1">
    <source>
        <dbReference type="SMART" id="SM00849"/>
    </source>
</evidence>
<dbReference type="PANTHER" id="PTHR23131">
    <property type="entry name" value="ENDORIBONUCLEASE LACTB2"/>
    <property type="match status" value="1"/>
</dbReference>
<dbReference type="InterPro" id="IPR041516">
    <property type="entry name" value="LACTB2_WH"/>
</dbReference>
<accession>A0ABZ2LXQ1</accession>
<dbReference type="InterPro" id="IPR036388">
    <property type="entry name" value="WH-like_DNA-bd_sf"/>
</dbReference>
<proteinExistence type="predicted"/>